<organism evidence="2">
    <name type="scientific">marine metagenome</name>
    <dbReference type="NCBI Taxonomy" id="408172"/>
    <lineage>
        <taxon>unclassified sequences</taxon>
        <taxon>metagenomes</taxon>
        <taxon>ecological metagenomes</taxon>
    </lineage>
</organism>
<reference evidence="2" key="1">
    <citation type="submission" date="2018-05" db="EMBL/GenBank/DDBJ databases">
        <authorList>
            <person name="Lanie J.A."/>
            <person name="Ng W.-L."/>
            <person name="Kazmierczak K.M."/>
            <person name="Andrzejewski T.M."/>
            <person name="Davidsen T.M."/>
            <person name="Wayne K.J."/>
            <person name="Tettelin H."/>
            <person name="Glass J.I."/>
            <person name="Rusch D."/>
            <person name="Podicherti R."/>
            <person name="Tsui H.-C.T."/>
            <person name="Winkler M.E."/>
        </authorList>
    </citation>
    <scope>NUCLEOTIDE SEQUENCE</scope>
</reference>
<dbReference type="AlphaFoldDB" id="A0A382DPA2"/>
<protein>
    <submittedName>
        <fullName evidence="2">Uncharacterized protein</fullName>
    </submittedName>
</protein>
<gene>
    <name evidence="2" type="ORF">METZ01_LOCUS192903</name>
</gene>
<dbReference type="EMBL" id="UINC01040330">
    <property type="protein sequence ID" value="SVB40049.1"/>
    <property type="molecule type" value="Genomic_DNA"/>
</dbReference>
<accession>A0A382DPA2</accession>
<sequence>MCGEINHAKVSGHVGPAPGAQSGVGSWAGHGQKVGAR</sequence>
<feature type="region of interest" description="Disordered" evidence="1">
    <location>
        <begin position="1"/>
        <end position="37"/>
    </location>
</feature>
<evidence type="ECO:0000256" key="1">
    <source>
        <dbReference type="SAM" id="MobiDB-lite"/>
    </source>
</evidence>
<proteinExistence type="predicted"/>
<name>A0A382DPA2_9ZZZZ</name>
<evidence type="ECO:0000313" key="2">
    <source>
        <dbReference type="EMBL" id="SVB40049.1"/>
    </source>
</evidence>
<feature type="non-terminal residue" evidence="2">
    <location>
        <position position="37"/>
    </location>
</feature>